<comment type="caution">
    <text evidence="1">The sequence shown here is derived from an EMBL/GenBank/DDBJ whole genome shotgun (WGS) entry which is preliminary data.</text>
</comment>
<evidence type="ECO:0000313" key="1">
    <source>
        <dbReference type="EMBL" id="GAF69681.1"/>
    </source>
</evidence>
<gene>
    <name evidence="1" type="ORF">S01H1_02602</name>
</gene>
<protein>
    <submittedName>
        <fullName evidence="1">Uncharacterized protein</fullName>
    </submittedName>
</protein>
<reference evidence="1" key="1">
    <citation type="journal article" date="2014" name="Front. Microbiol.">
        <title>High frequency of phylogenetically diverse reductive dehalogenase-homologous genes in deep subseafloor sedimentary metagenomes.</title>
        <authorList>
            <person name="Kawai M."/>
            <person name="Futagami T."/>
            <person name="Toyoda A."/>
            <person name="Takaki Y."/>
            <person name="Nishi S."/>
            <person name="Hori S."/>
            <person name="Arai W."/>
            <person name="Tsubouchi T."/>
            <person name="Morono Y."/>
            <person name="Uchiyama I."/>
            <person name="Ito T."/>
            <person name="Fujiyama A."/>
            <person name="Inagaki F."/>
            <person name="Takami H."/>
        </authorList>
    </citation>
    <scope>NUCLEOTIDE SEQUENCE</scope>
    <source>
        <strain evidence="1">Expedition CK06-06</strain>
    </source>
</reference>
<proteinExistence type="predicted"/>
<dbReference type="EMBL" id="BARS01001284">
    <property type="protein sequence ID" value="GAF69681.1"/>
    <property type="molecule type" value="Genomic_DNA"/>
</dbReference>
<name>X0S361_9ZZZZ</name>
<dbReference type="AlphaFoldDB" id="X0S361"/>
<organism evidence="1">
    <name type="scientific">marine sediment metagenome</name>
    <dbReference type="NCBI Taxonomy" id="412755"/>
    <lineage>
        <taxon>unclassified sequences</taxon>
        <taxon>metagenomes</taxon>
        <taxon>ecological metagenomes</taxon>
    </lineage>
</organism>
<feature type="non-terminal residue" evidence="1">
    <location>
        <position position="1"/>
    </location>
</feature>
<sequence length="31" mass="3510">AEYRGHHCGCKNTEWNGFIDRLSSQTGLSEL</sequence>
<accession>X0S361</accession>